<keyword evidence="2" id="KW-1185">Reference proteome</keyword>
<reference evidence="1" key="1">
    <citation type="journal article" date="2021" name="Front. Microbiol.">
        <title>Comprehensive Comparative Genomics and Phenotyping of Methylobacterium Species.</title>
        <authorList>
            <person name="Alessa O."/>
            <person name="Ogura Y."/>
            <person name="Fujitani Y."/>
            <person name="Takami H."/>
            <person name="Hayashi T."/>
            <person name="Sahin N."/>
            <person name="Tani A."/>
        </authorList>
    </citation>
    <scope>NUCLEOTIDE SEQUENCE</scope>
    <source>
        <strain evidence="1">DSM 22415</strain>
    </source>
</reference>
<reference evidence="1" key="2">
    <citation type="submission" date="2021-08" db="EMBL/GenBank/DDBJ databases">
        <authorList>
            <person name="Tani A."/>
            <person name="Ola A."/>
            <person name="Ogura Y."/>
            <person name="Katsura K."/>
            <person name="Hayashi T."/>
        </authorList>
    </citation>
    <scope>NUCLEOTIDE SEQUENCE</scope>
    <source>
        <strain evidence="1">DSM 22415</strain>
    </source>
</reference>
<evidence type="ECO:0000313" key="2">
    <source>
        <dbReference type="Proteomes" id="UP001055303"/>
    </source>
</evidence>
<evidence type="ECO:0000313" key="1">
    <source>
        <dbReference type="EMBL" id="GJD59025.1"/>
    </source>
</evidence>
<sequence>MAALLAEIAKVRELPLPESLLPLHTETNA</sequence>
<accession>A0ABQ4RMJ0</accession>
<gene>
    <name evidence="1" type="ORF">IFDJLNFL_4951</name>
</gene>
<dbReference type="Proteomes" id="UP001055303">
    <property type="component" value="Unassembled WGS sequence"/>
</dbReference>
<name>A0ABQ4RMJ0_9HYPH</name>
<dbReference type="EMBL" id="BPQI01000182">
    <property type="protein sequence ID" value="GJD59025.1"/>
    <property type="molecule type" value="Genomic_DNA"/>
</dbReference>
<comment type="caution">
    <text evidence="1">The sequence shown here is derived from an EMBL/GenBank/DDBJ whole genome shotgun (WGS) entry which is preliminary data.</text>
</comment>
<protein>
    <submittedName>
        <fullName evidence="1">Uncharacterized protein</fullName>
    </submittedName>
</protein>
<proteinExistence type="predicted"/>
<organism evidence="1 2">
    <name type="scientific">Methylobacterium dankookense</name>
    <dbReference type="NCBI Taxonomy" id="560405"/>
    <lineage>
        <taxon>Bacteria</taxon>
        <taxon>Pseudomonadati</taxon>
        <taxon>Pseudomonadota</taxon>
        <taxon>Alphaproteobacteria</taxon>
        <taxon>Hyphomicrobiales</taxon>
        <taxon>Methylobacteriaceae</taxon>
        <taxon>Methylobacterium</taxon>
    </lineage>
</organism>